<sequence length="695" mass="77556">MHGLPLCPASIAALLVPTFTAAMPSVPPLPDQQDIAEISYTGDKVSLPSASTHIRLLELYPSTHGFDAASASTSGARSSTDESDSDNASSHYSSPLKCAISTTPIAAPRLFKALSYTWGTSGATHSIDVEGAHFRITASLDTALRHIRRKDESVTLWVDQICINQEDGAEKSKQVVLMTQIYSKADQVIIWLGPAENNSDALMECFQEIGQEARDLDVQSYLTKERLPLLHRIMRNEDPEDPVTIQYRPLIIKAEAKFKQLLHEMIAWNEREWFTRVWVIQEQALGTDPVFLCGYKTVNIDLIPLATLIWDLCISEETFKVPTEASEFRRLLLKAQDRRFSPLMAVRRRRRNLVKGVGPGDDFYHVLKRAYVDGDAQATRSRDRIYGLLSLATDAENLGITPDYVTEESHPTFIDAAHALVRVGCVEMLSFSQFPKDIEGLPSWVPDWRPTLSHSYLNGFEDADDLIVQAAGESAMELAPTDDRGVLGICGVTVDTIETTGDVWEWETGHESRYKLLQTIKTLCEEAAAKGAGHEIYENSDRQAEAMWRVPVADLYWTKGSNYHRPGAAIKSDYEDCMNVLRIISLTLEAFPPEERHQLLDDLYKQIPGQCNYSENMDMMTGKRPYMTRQGYLGMCPGEACPGDVVVILFGSRIPYVLRPSGDGTMYCFVGEAYCDGVMDGELLTKRAKTAFLIA</sequence>
<name>A0A1G4BK63_9PEZI</name>
<dbReference type="AlphaFoldDB" id="A0A1G4BK63"/>
<feature type="signal peptide" evidence="2">
    <location>
        <begin position="1"/>
        <end position="22"/>
    </location>
</feature>
<accession>A0A1G4BK63</accession>
<dbReference type="RefSeq" id="XP_022478867.1">
    <property type="nucleotide sequence ID" value="XM_022614566.1"/>
</dbReference>
<evidence type="ECO:0000259" key="3">
    <source>
        <dbReference type="Pfam" id="PF06985"/>
    </source>
</evidence>
<dbReference type="InterPro" id="IPR010730">
    <property type="entry name" value="HET"/>
</dbReference>
<gene>
    <name evidence="4" type="ORF">CORC01_02916</name>
</gene>
<dbReference type="PANTHER" id="PTHR24148">
    <property type="entry name" value="ANKYRIN REPEAT DOMAIN-CONTAINING PROTEIN 39 HOMOLOG-RELATED"/>
    <property type="match status" value="1"/>
</dbReference>
<protein>
    <submittedName>
        <fullName evidence="4">Heterokaryon incompatibility protein</fullName>
    </submittedName>
</protein>
<dbReference type="EMBL" id="MJBS01000017">
    <property type="protein sequence ID" value="OHF01725.1"/>
    <property type="molecule type" value="Genomic_DNA"/>
</dbReference>
<dbReference type="InterPro" id="IPR052895">
    <property type="entry name" value="HetReg/Transcr_Mod"/>
</dbReference>
<dbReference type="Pfam" id="PF06985">
    <property type="entry name" value="HET"/>
    <property type="match status" value="1"/>
</dbReference>
<proteinExistence type="predicted"/>
<dbReference type="Proteomes" id="UP000176998">
    <property type="component" value="Unassembled WGS sequence"/>
</dbReference>
<comment type="caution">
    <text evidence="4">The sequence shown here is derived from an EMBL/GenBank/DDBJ whole genome shotgun (WGS) entry which is preliminary data.</text>
</comment>
<keyword evidence="5" id="KW-1185">Reference proteome</keyword>
<dbReference type="OrthoDB" id="4587016at2759"/>
<feature type="region of interest" description="Disordered" evidence="1">
    <location>
        <begin position="70"/>
        <end position="95"/>
    </location>
</feature>
<evidence type="ECO:0000256" key="2">
    <source>
        <dbReference type="SAM" id="SignalP"/>
    </source>
</evidence>
<keyword evidence="2" id="KW-0732">Signal</keyword>
<evidence type="ECO:0000313" key="5">
    <source>
        <dbReference type="Proteomes" id="UP000176998"/>
    </source>
</evidence>
<evidence type="ECO:0000256" key="1">
    <source>
        <dbReference type="SAM" id="MobiDB-lite"/>
    </source>
</evidence>
<reference evidence="4 5" key="1">
    <citation type="submission" date="2016-09" db="EMBL/GenBank/DDBJ databases">
        <authorList>
            <person name="Capua I."/>
            <person name="De Benedictis P."/>
            <person name="Joannis T."/>
            <person name="Lombin L.H."/>
            <person name="Cattoli G."/>
        </authorList>
    </citation>
    <scope>NUCLEOTIDE SEQUENCE [LARGE SCALE GENOMIC DNA]</scope>
    <source>
        <strain evidence="4 5">IMI 309357</strain>
    </source>
</reference>
<dbReference type="Pfam" id="PF26639">
    <property type="entry name" value="Het-6_barrel"/>
    <property type="match status" value="1"/>
</dbReference>
<feature type="chain" id="PRO_5009602982" evidence="2">
    <location>
        <begin position="23"/>
        <end position="695"/>
    </location>
</feature>
<evidence type="ECO:0000313" key="4">
    <source>
        <dbReference type="EMBL" id="OHF01725.1"/>
    </source>
</evidence>
<dbReference type="PANTHER" id="PTHR24148:SF73">
    <property type="entry name" value="HET DOMAIN PROTEIN (AFU_ORTHOLOGUE AFUA_8G01020)"/>
    <property type="match status" value="1"/>
</dbReference>
<feature type="domain" description="Heterokaryon incompatibility" evidence="3">
    <location>
        <begin position="111"/>
        <end position="282"/>
    </location>
</feature>
<organism evidence="4 5">
    <name type="scientific">Colletotrichum orchidophilum</name>
    <dbReference type="NCBI Taxonomy" id="1209926"/>
    <lineage>
        <taxon>Eukaryota</taxon>
        <taxon>Fungi</taxon>
        <taxon>Dikarya</taxon>
        <taxon>Ascomycota</taxon>
        <taxon>Pezizomycotina</taxon>
        <taxon>Sordariomycetes</taxon>
        <taxon>Hypocreomycetidae</taxon>
        <taxon>Glomerellales</taxon>
        <taxon>Glomerellaceae</taxon>
        <taxon>Colletotrichum</taxon>
    </lineage>
</organism>
<dbReference type="GeneID" id="34556076"/>